<evidence type="ECO:0000256" key="6">
    <source>
        <dbReference type="ARBA" id="ARBA00022692"/>
    </source>
</evidence>
<gene>
    <name evidence="10" type="ORF">QUG93_08470</name>
</gene>
<keyword evidence="11" id="KW-1185">Reference proteome</keyword>
<dbReference type="Pfam" id="PF07963">
    <property type="entry name" value="N_methyl"/>
    <property type="match status" value="1"/>
</dbReference>
<evidence type="ECO:0000313" key="11">
    <source>
        <dbReference type="Proteomes" id="UP001236404"/>
    </source>
</evidence>
<name>A0ABT7TQ35_9MICO</name>
<dbReference type="InterPro" id="IPR012902">
    <property type="entry name" value="N_methyl_site"/>
</dbReference>
<evidence type="ECO:0000256" key="5">
    <source>
        <dbReference type="ARBA" id="ARBA00022519"/>
    </source>
</evidence>
<evidence type="ECO:0000313" key="10">
    <source>
        <dbReference type="EMBL" id="MDM7891716.1"/>
    </source>
</evidence>
<keyword evidence="6 9" id="KW-0812">Transmembrane</keyword>
<organism evidence="10 11">
    <name type="scientific">Curtobacterium caseinilyticum</name>
    <dbReference type="NCBI Taxonomy" id="3055137"/>
    <lineage>
        <taxon>Bacteria</taxon>
        <taxon>Bacillati</taxon>
        <taxon>Actinomycetota</taxon>
        <taxon>Actinomycetes</taxon>
        <taxon>Micrococcales</taxon>
        <taxon>Microbacteriaceae</taxon>
        <taxon>Curtobacterium</taxon>
    </lineage>
</organism>
<sequence length="457" mass="46669">MLLRIVDRLRAARESDEGFSVIEVMVAMTIFAMIAAGVAAGIVSTMYLTQDNRSREAALQLANQALDAARSTKDVFTLDDETLPATVGKQTYTVKQTTNWINSDGSDNTCGAGSGVLAYKRVAITVSWTSGTSPRQKNVVLDTLISPSSAVSSATASTIVVGVKTATGAANPGVSVTITPDSDGAKSLAKPPAVTDANGCSYAVGVTPGTYKVTIAKAGNIDPTGDSTPDAVVKTIAGGVGNKTFAFDRAISVTTGGPLNLKDGVSAKLPASLPMTYVSGDTVRTATTTPTLLYPFQWTAIAGAFSSTCPNVDPTKWPAAGGFTASPNIFNGTDGTTPGFNPTTDLTVTARAPMGVIDVKTNGLDTVLSATVKNTTAVPNGDPGCGTTTYWFTGLNSNKATTIALPFGTYTLAGTTVLGGLLSNGAVNVSANPDVMNLKVSTSGKVVTLDPRTVVSP</sequence>
<evidence type="ECO:0000256" key="8">
    <source>
        <dbReference type="ARBA" id="ARBA00023136"/>
    </source>
</evidence>
<reference evidence="10 11" key="1">
    <citation type="submission" date="2023-06" db="EMBL/GenBank/DDBJ databases">
        <authorList>
            <person name="Feng G."/>
            <person name="Li J."/>
            <person name="Zhu H."/>
        </authorList>
    </citation>
    <scope>NUCLEOTIDE SEQUENCE [LARGE SCALE GENOMIC DNA]</scope>
    <source>
        <strain evidence="10 11">RHCKG28</strain>
    </source>
</reference>
<dbReference type="EMBL" id="JAUCMN010000005">
    <property type="protein sequence ID" value="MDM7891716.1"/>
    <property type="molecule type" value="Genomic_DNA"/>
</dbReference>
<keyword evidence="8 9" id="KW-0472">Membrane</keyword>
<protein>
    <submittedName>
        <fullName evidence="10">Prepilin-type N-terminal cleavage/methylation domain-containing protein</fullName>
    </submittedName>
</protein>
<evidence type="ECO:0000256" key="7">
    <source>
        <dbReference type="ARBA" id="ARBA00022989"/>
    </source>
</evidence>
<comment type="subcellular location">
    <subcellularLocation>
        <location evidence="1">Cell inner membrane</location>
        <topology evidence="1">Single-pass membrane protein</topology>
    </subcellularLocation>
</comment>
<keyword evidence="5" id="KW-0997">Cell inner membrane</keyword>
<dbReference type="Proteomes" id="UP001236404">
    <property type="component" value="Unassembled WGS sequence"/>
</dbReference>
<dbReference type="InterPro" id="IPR013784">
    <property type="entry name" value="Carb-bd-like_fold"/>
</dbReference>
<comment type="caution">
    <text evidence="10">The sequence shown here is derived from an EMBL/GenBank/DDBJ whole genome shotgun (WGS) entry which is preliminary data.</text>
</comment>
<evidence type="ECO:0000256" key="4">
    <source>
        <dbReference type="ARBA" id="ARBA00022481"/>
    </source>
</evidence>
<keyword evidence="3" id="KW-1003">Cell membrane</keyword>
<proteinExistence type="inferred from homology"/>
<dbReference type="PANTHER" id="PTHR38779">
    <property type="entry name" value="TYPE II SECRETION SYSTEM PROTEIN I-RELATED"/>
    <property type="match status" value="1"/>
</dbReference>
<dbReference type="SUPFAM" id="SSF49452">
    <property type="entry name" value="Starch-binding domain-like"/>
    <property type="match status" value="1"/>
</dbReference>
<evidence type="ECO:0000256" key="9">
    <source>
        <dbReference type="SAM" id="Phobius"/>
    </source>
</evidence>
<keyword evidence="4" id="KW-0488">Methylation</keyword>
<dbReference type="InterPro" id="IPR010052">
    <property type="entry name" value="T2SS_protein-GspI"/>
</dbReference>
<accession>A0ABT7TQ35</accession>
<feature type="transmembrane region" description="Helical" evidence="9">
    <location>
        <begin position="21"/>
        <end position="48"/>
    </location>
</feature>
<dbReference type="PANTHER" id="PTHR38779:SF2">
    <property type="entry name" value="TYPE II SECRETION SYSTEM PROTEIN I-RELATED"/>
    <property type="match status" value="1"/>
</dbReference>
<evidence type="ECO:0000256" key="3">
    <source>
        <dbReference type="ARBA" id="ARBA00022475"/>
    </source>
</evidence>
<dbReference type="RefSeq" id="WP_289473490.1">
    <property type="nucleotide sequence ID" value="NZ_JAUCMN010000005.1"/>
</dbReference>
<comment type="similarity">
    <text evidence="2">Belongs to the GSP I family.</text>
</comment>
<keyword evidence="7 9" id="KW-1133">Transmembrane helix</keyword>
<dbReference type="NCBIfam" id="TIGR02532">
    <property type="entry name" value="IV_pilin_GFxxxE"/>
    <property type="match status" value="1"/>
</dbReference>
<evidence type="ECO:0000256" key="2">
    <source>
        <dbReference type="ARBA" id="ARBA00008358"/>
    </source>
</evidence>
<evidence type="ECO:0000256" key="1">
    <source>
        <dbReference type="ARBA" id="ARBA00004377"/>
    </source>
</evidence>